<sequence>MLLQQGQTTSVLPSSHVTLLVQASAGRYKERQEGRNEDPHSRSTQIRSRVVPWYSSEAVCPTVTYHQATHPSATSR</sequence>
<evidence type="ECO:0000313" key="2">
    <source>
        <dbReference type="EMBL" id="MPC76935.1"/>
    </source>
</evidence>
<gene>
    <name evidence="2" type="ORF">E2C01_071372</name>
</gene>
<feature type="region of interest" description="Disordered" evidence="1">
    <location>
        <begin position="23"/>
        <end position="48"/>
    </location>
</feature>
<reference evidence="2 3" key="1">
    <citation type="submission" date="2019-05" db="EMBL/GenBank/DDBJ databases">
        <title>Another draft genome of Portunus trituberculatus and its Hox gene families provides insights of decapod evolution.</title>
        <authorList>
            <person name="Jeong J.-H."/>
            <person name="Song I."/>
            <person name="Kim S."/>
            <person name="Choi T."/>
            <person name="Kim D."/>
            <person name="Ryu S."/>
            <person name="Kim W."/>
        </authorList>
    </citation>
    <scope>NUCLEOTIDE SEQUENCE [LARGE SCALE GENOMIC DNA]</scope>
    <source>
        <tissue evidence="2">Muscle</tissue>
    </source>
</reference>
<accession>A0A5B7I4B0</accession>
<proteinExistence type="predicted"/>
<keyword evidence="3" id="KW-1185">Reference proteome</keyword>
<feature type="compositionally biased region" description="Basic and acidic residues" evidence="1">
    <location>
        <begin position="27"/>
        <end position="41"/>
    </location>
</feature>
<comment type="caution">
    <text evidence="2">The sequence shown here is derived from an EMBL/GenBank/DDBJ whole genome shotgun (WGS) entry which is preliminary data.</text>
</comment>
<dbReference type="EMBL" id="VSRR010044630">
    <property type="protein sequence ID" value="MPC76935.1"/>
    <property type="molecule type" value="Genomic_DNA"/>
</dbReference>
<dbReference type="AlphaFoldDB" id="A0A5B7I4B0"/>
<evidence type="ECO:0000256" key="1">
    <source>
        <dbReference type="SAM" id="MobiDB-lite"/>
    </source>
</evidence>
<evidence type="ECO:0000313" key="3">
    <source>
        <dbReference type="Proteomes" id="UP000324222"/>
    </source>
</evidence>
<organism evidence="2 3">
    <name type="scientific">Portunus trituberculatus</name>
    <name type="common">Swimming crab</name>
    <name type="synonym">Neptunus trituberculatus</name>
    <dbReference type="NCBI Taxonomy" id="210409"/>
    <lineage>
        <taxon>Eukaryota</taxon>
        <taxon>Metazoa</taxon>
        <taxon>Ecdysozoa</taxon>
        <taxon>Arthropoda</taxon>
        <taxon>Crustacea</taxon>
        <taxon>Multicrustacea</taxon>
        <taxon>Malacostraca</taxon>
        <taxon>Eumalacostraca</taxon>
        <taxon>Eucarida</taxon>
        <taxon>Decapoda</taxon>
        <taxon>Pleocyemata</taxon>
        <taxon>Brachyura</taxon>
        <taxon>Eubrachyura</taxon>
        <taxon>Portunoidea</taxon>
        <taxon>Portunidae</taxon>
        <taxon>Portuninae</taxon>
        <taxon>Portunus</taxon>
    </lineage>
</organism>
<protein>
    <submittedName>
        <fullName evidence="2">Uncharacterized protein</fullName>
    </submittedName>
</protein>
<dbReference type="Proteomes" id="UP000324222">
    <property type="component" value="Unassembled WGS sequence"/>
</dbReference>
<name>A0A5B7I4B0_PORTR</name>